<keyword evidence="8" id="KW-0652">Protein synthesis inhibitor</keyword>
<feature type="active site" description="Proton donor" evidence="9">
    <location>
        <position position="147"/>
    </location>
</feature>
<evidence type="ECO:0000256" key="7">
    <source>
        <dbReference type="ARBA" id="ARBA00023157"/>
    </source>
</evidence>
<feature type="signal peptide" evidence="12">
    <location>
        <begin position="1"/>
        <end position="18"/>
    </location>
</feature>
<proteinExistence type="inferred from homology"/>
<dbReference type="STRING" id="1388766.A0A017RZZ4"/>
<evidence type="ECO:0000256" key="12">
    <source>
        <dbReference type="SAM" id="SignalP"/>
    </source>
</evidence>
<dbReference type="OrthoDB" id="4998592at2759"/>
<name>A0A017RZZ4_ASPRC</name>
<dbReference type="InterPro" id="IPR004025">
    <property type="entry name" value="Fun_ribotoxin"/>
</dbReference>
<dbReference type="InterPro" id="IPR048269">
    <property type="entry name" value="RNase_U2"/>
</dbReference>
<sequence>MVSTKTILFICLSSLAATQDTTWTCANTQGQIRISQNYAVSASHQAPLSDHKTKSSYPHWFSNGYDGDGNVRDAKNKPPIKFPVGQCNKPPKHSKDGDAKDDHYLLEFPLKKNGKLYPFDKKPKELTEPARVVYTWPDNVFCGIVAHTEGSNGPLELCHT</sequence>
<dbReference type="PRINTS" id="PR01704">
    <property type="entry name" value="FUNRIBOTOXIN"/>
</dbReference>
<dbReference type="HOGENOM" id="CLU_1768332_0_0_1"/>
<organism evidence="13 14">
    <name type="scientific">Aspergillus ruber (strain CBS 135680)</name>
    <dbReference type="NCBI Taxonomy" id="1388766"/>
    <lineage>
        <taxon>Eukaryota</taxon>
        <taxon>Fungi</taxon>
        <taxon>Dikarya</taxon>
        <taxon>Ascomycota</taxon>
        <taxon>Pezizomycotina</taxon>
        <taxon>Eurotiomycetes</taxon>
        <taxon>Eurotiomycetidae</taxon>
        <taxon>Eurotiales</taxon>
        <taxon>Aspergillaceae</taxon>
        <taxon>Aspergillus</taxon>
        <taxon>Aspergillus subgen. Aspergillus</taxon>
    </lineage>
</organism>
<evidence type="ECO:0000256" key="9">
    <source>
        <dbReference type="PIRSR" id="PIRSR037430-1"/>
    </source>
</evidence>
<evidence type="ECO:0000256" key="5">
    <source>
        <dbReference type="ARBA" id="ARBA00022729"/>
    </source>
</evidence>
<keyword evidence="14" id="KW-1185">Reference proteome</keyword>
<dbReference type="EMBL" id="KK088464">
    <property type="protein sequence ID" value="EYE90262.1"/>
    <property type="molecule type" value="Genomic_DNA"/>
</dbReference>
<dbReference type="GO" id="GO:0003723">
    <property type="term" value="F:RNA binding"/>
    <property type="evidence" value="ECO:0007669"/>
    <property type="project" value="InterPro"/>
</dbReference>
<dbReference type="GO" id="GO:0016787">
    <property type="term" value="F:hydrolase activity"/>
    <property type="evidence" value="ECO:0007669"/>
    <property type="project" value="UniProtKB-KW"/>
</dbReference>
<protein>
    <submittedName>
        <fullName evidence="13">Ribonuclease U2</fullName>
    </submittedName>
</protein>
<dbReference type="Pfam" id="PF00545">
    <property type="entry name" value="Ribonuclease"/>
    <property type="match status" value="1"/>
</dbReference>
<dbReference type="Gene3D" id="3.10.450.30">
    <property type="entry name" value="Microbial ribonucleases"/>
    <property type="match status" value="1"/>
</dbReference>
<dbReference type="GO" id="GO:0005576">
    <property type="term" value="C:extracellular region"/>
    <property type="evidence" value="ECO:0007669"/>
    <property type="project" value="UniProtKB-SubCell"/>
</dbReference>
<feature type="disulfide bond" evidence="10">
    <location>
        <begin position="25"/>
        <end position="158"/>
    </location>
</feature>
<dbReference type="GO" id="GO:0004521">
    <property type="term" value="F:RNA endonuclease activity"/>
    <property type="evidence" value="ECO:0007669"/>
    <property type="project" value="InterPro"/>
</dbReference>
<dbReference type="InterPro" id="IPR016191">
    <property type="entry name" value="Ribonuclease/ribotoxin"/>
</dbReference>
<accession>A0A017RZZ4</accession>
<feature type="active site" description="Proton acceptor" evidence="9">
    <location>
        <position position="107"/>
    </location>
</feature>
<evidence type="ECO:0000256" key="8">
    <source>
        <dbReference type="ARBA" id="ARBA00023193"/>
    </source>
</evidence>
<dbReference type="InterPro" id="IPR000026">
    <property type="entry name" value="N1-like"/>
</dbReference>
<gene>
    <name evidence="13" type="ORF">EURHEDRAFT_407055</name>
</gene>
<keyword evidence="7 10" id="KW-1015">Disulfide bond</keyword>
<dbReference type="SUPFAM" id="SSF53933">
    <property type="entry name" value="Microbial ribonucleases"/>
    <property type="match status" value="1"/>
</dbReference>
<evidence type="ECO:0000256" key="3">
    <source>
        <dbReference type="ARBA" id="ARBA00022525"/>
    </source>
</evidence>
<keyword evidence="4" id="KW-0540">Nuclease</keyword>
<comment type="similarity">
    <text evidence="2">Belongs to the ribonuclease U2 family.</text>
</comment>
<dbReference type="GO" id="GO:0017148">
    <property type="term" value="P:negative regulation of translation"/>
    <property type="evidence" value="ECO:0007669"/>
    <property type="project" value="UniProtKB-KW"/>
</dbReference>
<feature type="active site" evidence="9">
    <location>
        <position position="59"/>
    </location>
</feature>
<evidence type="ECO:0000313" key="13">
    <source>
        <dbReference type="EMBL" id="EYE90262.1"/>
    </source>
</evidence>
<keyword evidence="6" id="KW-0378">Hydrolase</keyword>
<feature type="chain" id="PRO_5001498657" evidence="12">
    <location>
        <begin position="19"/>
        <end position="160"/>
    </location>
</feature>
<evidence type="ECO:0000256" key="2">
    <source>
        <dbReference type="ARBA" id="ARBA00006715"/>
    </source>
</evidence>
<dbReference type="GeneID" id="63695620"/>
<dbReference type="PIRSF" id="PIRSF037430">
    <property type="entry name" value="RNase_U2"/>
    <property type="match status" value="1"/>
</dbReference>
<keyword evidence="5 12" id="KW-0732">Signal</keyword>
<dbReference type="Proteomes" id="UP000019804">
    <property type="component" value="Unassembled WGS sequence"/>
</dbReference>
<evidence type="ECO:0000256" key="1">
    <source>
        <dbReference type="ARBA" id="ARBA00004613"/>
    </source>
</evidence>
<feature type="region of interest" description="Disordered" evidence="11">
    <location>
        <begin position="72"/>
        <end position="100"/>
    </location>
</feature>
<evidence type="ECO:0000256" key="4">
    <source>
        <dbReference type="ARBA" id="ARBA00022722"/>
    </source>
</evidence>
<dbReference type="RefSeq" id="XP_040633952.1">
    <property type="nucleotide sequence ID" value="XM_040780496.1"/>
</dbReference>
<evidence type="ECO:0000313" key="14">
    <source>
        <dbReference type="Proteomes" id="UP000019804"/>
    </source>
</evidence>
<dbReference type="AlphaFoldDB" id="A0A017RZZ4"/>
<evidence type="ECO:0000256" key="10">
    <source>
        <dbReference type="PIRSR" id="PIRSR037430-2"/>
    </source>
</evidence>
<feature type="disulfide bond" evidence="10">
    <location>
        <begin position="87"/>
        <end position="142"/>
    </location>
</feature>
<keyword evidence="3" id="KW-0964">Secreted</keyword>
<comment type="subcellular location">
    <subcellularLocation>
        <location evidence="1">Secreted</location>
    </subcellularLocation>
</comment>
<evidence type="ECO:0000256" key="11">
    <source>
        <dbReference type="SAM" id="MobiDB-lite"/>
    </source>
</evidence>
<reference evidence="14" key="1">
    <citation type="journal article" date="2014" name="Nat. Commun.">
        <title>Genomic adaptations of the halophilic Dead Sea filamentous fungus Eurotium rubrum.</title>
        <authorList>
            <person name="Kis-Papo T."/>
            <person name="Weig A.R."/>
            <person name="Riley R."/>
            <person name="Persoh D."/>
            <person name="Salamov A."/>
            <person name="Sun H."/>
            <person name="Lipzen A."/>
            <person name="Wasser S.P."/>
            <person name="Rambold G."/>
            <person name="Grigoriev I.V."/>
            <person name="Nevo E."/>
        </authorList>
    </citation>
    <scope>NUCLEOTIDE SEQUENCE [LARGE SCALE GENOMIC DNA]</scope>
    <source>
        <strain evidence="14">CBS 135680</strain>
    </source>
</reference>
<evidence type="ECO:0000256" key="6">
    <source>
        <dbReference type="ARBA" id="ARBA00022801"/>
    </source>
</evidence>